<dbReference type="RefSeq" id="WP_010022298.1">
    <property type="nucleotide sequence ID" value="NZ_AZDS01000002.1"/>
</dbReference>
<dbReference type="EMBL" id="CP045562">
    <property type="protein sequence ID" value="QFX92136.1"/>
    <property type="molecule type" value="Genomic_DNA"/>
</dbReference>
<dbReference type="KEGG" id="lfv:LF543_00415"/>
<dbReference type="AlphaFoldDB" id="A0AAE6NZ11"/>
<name>A0AAE6NZ11_9LACO</name>
<proteinExistence type="predicted"/>
<dbReference type="Proteomes" id="UP000327194">
    <property type="component" value="Chromosome"/>
</dbReference>
<accession>A0AAE6NZ11</accession>
<sequence length="191" mass="22492">MEDIDIDELKPTTMVEYFENERKSKFDVGYVLKHNDQYALMRTIDTEGRLDNYELIDLTKEVPVFNTGTPYLKQMIEYRTLATEYGLKDTPQIKIIEDLPFKEPLQEVLDYLSQSEVNFEVVTINKKNKKKDRIGSMKHRKPGQFSLISRAVDDPFDPILNEEHKIKLKKIEIVCFNSWELILLTDLIKND</sequence>
<reference evidence="1 2" key="1">
    <citation type="submission" date="2019-10" db="EMBL/GenBank/DDBJ databases">
        <title>Genome sequencing of Lactobacillus fructivorans.</title>
        <authorList>
            <person name="Kim K."/>
        </authorList>
    </citation>
    <scope>NUCLEOTIDE SEQUENCE [LARGE SCALE GENOMIC DNA]</scope>
    <source>
        <strain evidence="1 2">LF543</strain>
    </source>
</reference>
<gene>
    <name evidence="1" type="ORF">LF543_00415</name>
</gene>
<organism evidence="1 2">
    <name type="scientific">Fructilactobacillus fructivorans</name>
    <dbReference type="NCBI Taxonomy" id="1614"/>
    <lineage>
        <taxon>Bacteria</taxon>
        <taxon>Bacillati</taxon>
        <taxon>Bacillota</taxon>
        <taxon>Bacilli</taxon>
        <taxon>Lactobacillales</taxon>
        <taxon>Lactobacillaceae</taxon>
        <taxon>Fructilactobacillus</taxon>
    </lineage>
</organism>
<evidence type="ECO:0000313" key="1">
    <source>
        <dbReference type="EMBL" id="QFX92136.1"/>
    </source>
</evidence>
<protein>
    <submittedName>
        <fullName evidence="1">Uncharacterized protein</fullName>
    </submittedName>
</protein>
<evidence type="ECO:0000313" key="2">
    <source>
        <dbReference type="Proteomes" id="UP000327194"/>
    </source>
</evidence>